<evidence type="ECO:0000313" key="3">
    <source>
        <dbReference type="EMBL" id="QDU44768.1"/>
    </source>
</evidence>
<keyword evidence="1" id="KW-0378">Hydrolase</keyword>
<dbReference type="GO" id="GO:0016787">
    <property type="term" value="F:hydrolase activity"/>
    <property type="evidence" value="ECO:0007669"/>
    <property type="project" value="UniProtKB-KW"/>
</dbReference>
<keyword evidence="4" id="KW-1185">Reference proteome</keyword>
<dbReference type="RefSeq" id="WP_145377069.1">
    <property type="nucleotide sequence ID" value="NZ_CP036276.1"/>
</dbReference>
<feature type="chain" id="PRO_5022206382" description="Alpha glucuronidase N-terminal domain-containing protein" evidence="2">
    <location>
        <begin position="25"/>
        <end position="794"/>
    </location>
</feature>
<dbReference type="SUPFAM" id="SSF55545">
    <property type="entry name" value="beta-N-acetylhexosaminidase-like domain"/>
    <property type="match status" value="1"/>
</dbReference>
<reference evidence="3 4" key="1">
    <citation type="submission" date="2019-02" db="EMBL/GenBank/DDBJ databases">
        <title>Deep-cultivation of Planctomycetes and their phenomic and genomic characterization uncovers novel biology.</title>
        <authorList>
            <person name="Wiegand S."/>
            <person name="Jogler M."/>
            <person name="Boedeker C."/>
            <person name="Pinto D."/>
            <person name="Vollmers J."/>
            <person name="Rivas-Marin E."/>
            <person name="Kohn T."/>
            <person name="Peeters S.H."/>
            <person name="Heuer A."/>
            <person name="Rast P."/>
            <person name="Oberbeckmann S."/>
            <person name="Bunk B."/>
            <person name="Jeske O."/>
            <person name="Meyerdierks A."/>
            <person name="Storesund J.E."/>
            <person name="Kallscheuer N."/>
            <person name="Luecker S."/>
            <person name="Lage O.M."/>
            <person name="Pohl T."/>
            <person name="Merkel B.J."/>
            <person name="Hornburger P."/>
            <person name="Mueller R.-W."/>
            <person name="Bruemmer F."/>
            <person name="Labrenz M."/>
            <person name="Spormann A.M."/>
            <person name="Op den Camp H."/>
            <person name="Overmann J."/>
            <person name="Amann R."/>
            <person name="Jetten M.S.M."/>
            <person name="Mascher T."/>
            <person name="Medema M.H."/>
            <person name="Devos D.P."/>
            <person name="Kaster A.-K."/>
            <person name="Ovreas L."/>
            <person name="Rohde M."/>
            <person name="Galperin M.Y."/>
            <person name="Jogler C."/>
        </authorList>
    </citation>
    <scope>NUCLEOTIDE SEQUENCE [LARGE SCALE GENOMIC DNA]</scope>
    <source>
        <strain evidence="3 4">Mal52</strain>
    </source>
</reference>
<gene>
    <name evidence="3" type="ORF">Mal52_32540</name>
</gene>
<organism evidence="3 4">
    <name type="scientific">Symmachiella dynata</name>
    <dbReference type="NCBI Taxonomy" id="2527995"/>
    <lineage>
        <taxon>Bacteria</taxon>
        <taxon>Pseudomonadati</taxon>
        <taxon>Planctomycetota</taxon>
        <taxon>Planctomycetia</taxon>
        <taxon>Planctomycetales</taxon>
        <taxon>Planctomycetaceae</taxon>
        <taxon>Symmachiella</taxon>
    </lineage>
</organism>
<evidence type="ECO:0000256" key="1">
    <source>
        <dbReference type="ARBA" id="ARBA00022801"/>
    </source>
</evidence>
<keyword evidence="2" id="KW-0732">Signal</keyword>
<evidence type="ECO:0000313" key="4">
    <source>
        <dbReference type="Proteomes" id="UP000319383"/>
    </source>
</evidence>
<dbReference type="AlphaFoldDB" id="A0A517ZQS0"/>
<dbReference type="InterPro" id="IPR029018">
    <property type="entry name" value="Hex-like_dom2"/>
</dbReference>
<accession>A0A517ZQS0</accession>
<evidence type="ECO:0008006" key="5">
    <source>
        <dbReference type="Google" id="ProtNLM"/>
    </source>
</evidence>
<dbReference type="GO" id="GO:0005975">
    <property type="term" value="P:carbohydrate metabolic process"/>
    <property type="evidence" value="ECO:0007669"/>
    <property type="project" value="UniProtKB-ARBA"/>
</dbReference>
<dbReference type="PROSITE" id="PS51257">
    <property type="entry name" value="PROKAR_LIPOPROTEIN"/>
    <property type="match status" value="1"/>
</dbReference>
<dbReference type="Gene3D" id="3.30.379.10">
    <property type="entry name" value="Chitobiase/beta-hexosaminidase domain 2-like"/>
    <property type="match status" value="1"/>
</dbReference>
<feature type="signal peptide" evidence="2">
    <location>
        <begin position="1"/>
        <end position="24"/>
    </location>
</feature>
<protein>
    <recommendedName>
        <fullName evidence="5">Alpha glucuronidase N-terminal domain-containing protein</fullName>
    </recommendedName>
</protein>
<dbReference type="Proteomes" id="UP000319383">
    <property type="component" value="Chromosome"/>
</dbReference>
<evidence type="ECO:0000256" key="2">
    <source>
        <dbReference type="SAM" id="SignalP"/>
    </source>
</evidence>
<dbReference type="EMBL" id="CP036276">
    <property type="protein sequence ID" value="QDU44768.1"/>
    <property type="molecule type" value="Genomic_DNA"/>
</dbReference>
<dbReference type="KEGG" id="sdyn:Mal52_32540"/>
<proteinExistence type="predicted"/>
<name>A0A517ZQS0_9PLAN</name>
<sequence precursor="true">MSLRRMVTATAMVFSTLIGTACIADENLDLGQTVLISPVEGPIGKAADFLSDEVHARTGIRWYIRDHFDGATKLVLCTVDDVPKGVTLPTDLKVPEAAEGFAIAVKGDTVFLVGRDPRGVLYAAGRLLREMELRPRKISLPRSTQVSTSPKYPMRVHQLGYRNSATSYDLWTEENYEQYLRELAIFGCSGAELIQESPPGEKDSVLMAEPQWDMNLRLGRLLNDYDLDVFMWYPVPILGDDQEKYDREIGYRERFFEEMPRIDHLFVPGGDPGNNHPKVLMPALEQMAKTLHKRFPDAGVFVSNQKMIPEWTEWMFNYIREEQPKWLGGYVYGPGTKHSIMDARKWLPEQYQIRRYPDITHNVRCQFPVPHWDGRMAQTVGREGVNPRPGHNQLAHNTYAEYSSGFGSYSDGINDDLNKMIWSALAWDPNTDIHEIVVDYGRLFFGEDVGQDVADGLWMLQENMTGDLLENETVPKTLAQWRAIGEKVSPQVRKSWRYQMYLMRALFDQYTRERYLDEMKHEKAAYAALAKAPQVGAAKAIAAAKKELSQADHYQKGDSLRQEMAELADDMFHSIGYQYSVKPPYFTRNPERGALLDALDVPLNDRPWLEDQFQQILELEDSQEQLQRIDYLVNWEDPGPGGFYDDLGDPERQPHVDHLSTYEDNPSRIDRMTEAHYRWVNNDTIQVDPRFRYSMLSSAQTLHGAPLIMRYEGLDQDAEYKLRVIEFGRFGASIDLVADDKYPIHGPLRPTLPLAPVEYDIPQQATADGKLELKWGLVEGRGTQVAEVWLIKKK</sequence>